<proteinExistence type="predicted"/>
<protein>
    <submittedName>
        <fullName evidence="1">Carboxylesterase</fullName>
    </submittedName>
</protein>
<evidence type="ECO:0000313" key="2">
    <source>
        <dbReference type="Proteomes" id="UP000308600"/>
    </source>
</evidence>
<dbReference type="EMBL" id="ML208417">
    <property type="protein sequence ID" value="TFK66034.1"/>
    <property type="molecule type" value="Genomic_DNA"/>
</dbReference>
<accession>A0ACD3ALA8</accession>
<dbReference type="Proteomes" id="UP000308600">
    <property type="component" value="Unassembled WGS sequence"/>
</dbReference>
<sequence>MKWSSTLILAALALAVGAAPGTRDASSSSGLTVSTKQGDVVGSLVSSQVRRWLGIPYAIGNRWEPPQPAPTRQSPLQANKFGDTCIQQIPPSLEWFQKFIGLFDDVTESEDCLYINIWSPAVNRKQKTAVLIWIYGGSYETGTSSSAIYNGQPFVENNDDITIVSFNYRLNIFGQPNAPQLVAPGNATNFGLLDRDFAIKWVYDNIAAFGGDPERITLFGQSAGGASVDTYAFAYPNDTMVKGLIEQSGSAPLLVGYPPYSTVFGVNAWNNVSNAVGCGIDTTPDQLTCMKRVPFRQLENAVLTTGAQFQVTIDNITTFADIPARGTAGNFLRVPLLTGNTAQEMDIFRAGTDLGYPGLLVPIADEITYGIDTQLGFTCLSGASATNWMTAGVPVWRYQYQGVFPDLTVIPGLRAYHTSDIPIVFGTYDGPSFPGKSTPNEVALSKYMQKAWVEFARDPVHGLSNYGWPQYQPYTQSLVQLGNVLNQTGFVLAKGAIGDITCTDAEAGTLLLEILEGALWIQGIANAAGQNSTAR</sequence>
<evidence type="ECO:0000313" key="1">
    <source>
        <dbReference type="EMBL" id="TFK66034.1"/>
    </source>
</evidence>
<reference evidence="1 2" key="1">
    <citation type="journal article" date="2019" name="Nat. Ecol. Evol.">
        <title>Megaphylogeny resolves global patterns of mushroom evolution.</title>
        <authorList>
            <person name="Varga T."/>
            <person name="Krizsan K."/>
            <person name="Foldi C."/>
            <person name="Dima B."/>
            <person name="Sanchez-Garcia M."/>
            <person name="Sanchez-Ramirez S."/>
            <person name="Szollosi G.J."/>
            <person name="Szarkandi J.G."/>
            <person name="Papp V."/>
            <person name="Albert L."/>
            <person name="Andreopoulos W."/>
            <person name="Angelini C."/>
            <person name="Antonin V."/>
            <person name="Barry K.W."/>
            <person name="Bougher N.L."/>
            <person name="Buchanan P."/>
            <person name="Buyck B."/>
            <person name="Bense V."/>
            <person name="Catcheside P."/>
            <person name="Chovatia M."/>
            <person name="Cooper J."/>
            <person name="Damon W."/>
            <person name="Desjardin D."/>
            <person name="Finy P."/>
            <person name="Geml J."/>
            <person name="Haridas S."/>
            <person name="Hughes K."/>
            <person name="Justo A."/>
            <person name="Karasinski D."/>
            <person name="Kautmanova I."/>
            <person name="Kiss B."/>
            <person name="Kocsube S."/>
            <person name="Kotiranta H."/>
            <person name="LaButti K.M."/>
            <person name="Lechner B.E."/>
            <person name="Liimatainen K."/>
            <person name="Lipzen A."/>
            <person name="Lukacs Z."/>
            <person name="Mihaltcheva S."/>
            <person name="Morgado L.N."/>
            <person name="Niskanen T."/>
            <person name="Noordeloos M.E."/>
            <person name="Ohm R.A."/>
            <person name="Ortiz-Santana B."/>
            <person name="Ovrebo C."/>
            <person name="Racz N."/>
            <person name="Riley R."/>
            <person name="Savchenko A."/>
            <person name="Shiryaev A."/>
            <person name="Soop K."/>
            <person name="Spirin V."/>
            <person name="Szebenyi C."/>
            <person name="Tomsovsky M."/>
            <person name="Tulloss R.E."/>
            <person name="Uehling J."/>
            <person name="Grigoriev I.V."/>
            <person name="Vagvolgyi C."/>
            <person name="Papp T."/>
            <person name="Martin F.M."/>
            <person name="Miettinen O."/>
            <person name="Hibbett D.S."/>
            <person name="Nagy L.G."/>
        </authorList>
    </citation>
    <scope>NUCLEOTIDE SEQUENCE [LARGE SCALE GENOMIC DNA]</scope>
    <source>
        <strain evidence="1 2">NL-1719</strain>
    </source>
</reference>
<keyword evidence="2" id="KW-1185">Reference proteome</keyword>
<organism evidence="1 2">
    <name type="scientific">Pluteus cervinus</name>
    <dbReference type="NCBI Taxonomy" id="181527"/>
    <lineage>
        <taxon>Eukaryota</taxon>
        <taxon>Fungi</taxon>
        <taxon>Dikarya</taxon>
        <taxon>Basidiomycota</taxon>
        <taxon>Agaricomycotina</taxon>
        <taxon>Agaricomycetes</taxon>
        <taxon>Agaricomycetidae</taxon>
        <taxon>Agaricales</taxon>
        <taxon>Pluteineae</taxon>
        <taxon>Pluteaceae</taxon>
        <taxon>Pluteus</taxon>
    </lineage>
</organism>
<gene>
    <name evidence="1" type="ORF">BDN72DRAFT_823889</name>
</gene>
<name>A0ACD3ALA8_9AGAR</name>